<comment type="caution">
    <text evidence="2">The sequence shown here is derived from an EMBL/GenBank/DDBJ whole genome shotgun (WGS) entry which is preliminary data.</text>
</comment>
<gene>
    <name evidence="2" type="ORF">FJU11_16955</name>
</gene>
<evidence type="ECO:0000313" key="2">
    <source>
        <dbReference type="EMBL" id="TPW25959.1"/>
    </source>
</evidence>
<proteinExistence type="predicted"/>
<sequence>MSWTEERIEKLKKLWADGLSASQIATQLGGVSRNAVIGKVHRLSLPGRAKSSSATAPARPKRTTSAPKAPNYASRAGQRSMPRTAGATALKQEVAFEATPVADARPVDDVVVPMARHLELIELTEHTCKWPVGDPLQDDFHFCGNDAGDSGPYCRYHAKLAFQPSSERRRAAKA</sequence>
<evidence type="ECO:0000313" key="3">
    <source>
        <dbReference type="Proteomes" id="UP000320314"/>
    </source>
</evidence>
<dbReference type="EMBL" id="VHLH01000041">
    <property type="protein sequence ID" value="TPW25959.1"/>
    <property type="molecule type" value="Genomic_DNA"/>
</dbReference>
<organism evidence="2 3">
    <name type="scientific">Pararhizobium mangrovi</name>
    <dbReference type="NCBI Taxonomy" id="2590452"/>
    <lineage>
        <taxon>Bacteria</taxon>
        <taxon>Pseudomonadati</taxon>
        <taxon>Pseudomonadota</taxon>
        <taxon>Alphaproteobacteria</taxon>
        <taxon>Hyphomicrobiales</taxon>
        <taxon>Rhizobiaceae</taxon>
        <taxon>Rhizobium/Agrobacterium group</taxon>
        <taxon>Pararhizobium</taxon>
    </lineage>
</organism>
<dbReference type="Proteomes" id="UP000320314">
    <property type="component" value="Unassembled WGS sequence"/>
</dbReference>
<dbReference type="InterPro" id="IPR011681">
    <property type="entry name" value="GcrA"/>
</dbReference>
<dbReference type="OrthoDB" id="9798071at2"/>
<keyword evidence="3" id="KW-1185">Reference proteome</keyword>
<dbReference type="Gene3D" id="1.10.10.60">
    <property type="entry name" value="Homeodomain-like"/>
    <property type="match status" value="1"/>
</dbReference>
<protein>
    <submittedName>
        <fullName evidence="2">GcrA cell cycle regulator</fullName>
    </submittedName>
</protein>
<name>A0A506U047_9HYPH</name>
<accession>A0A506U047</accession>
<dbReference type="AlphaFoldDB" id="A0A506U047"/>
<evidence type="ECO:0000256" key="1">
    <source>
        <dbReference type="SAM" id="MobiDB-lite"/>
    </source>
</evidence>
<reference evidence="2 3" key="1">
    <citation type="submission" date="2019-06" db="EMBL/GenBank/DDBJ databases">
        <authorList>
            <person name="Li M."/>
        </authorList>
    </citation>
    <scope>NUCLEOTIDE SEQUENCE [LARGE SCALE GENOMIC DNA]</scope>
    <source>
        <strain evidence="2 3">BGMRC6574</strain>
    </source>
</reference>
<dbReference type="Pfam" id="PF07750">
    <property type="entry name" value="GcrA"/>
    <property type="match status" value="1"/>
</dbReference>
<feature type="region of interest" description="Disordered" evidence="1">
    <location>
        <begin position="47"/>
        <end position="86"/>
    </location>
</feature>
<dbReference type="RefSeq" id="WP_141168264.1">
    <property type="nucleotide sequence ID" value="NZ_VHLH01000041.1"/>
</dbReference>